<evidence type="ECO:0000256" key="1">
    <source>
        <dbReference type="SAM" id="MobiDB-lite"/>
    </source>
</evidence>
<organism evidence="3 4">
    <name type="scientific">Microlunatus parietis</name>
    <dbReference type="NCBI Taxonomy" id="682979"/>
    <lineage>
        <taxon>Bacteria</taxon>
        <taxon>Bacillati</taxon>
        <taxon>Actinomycetota</taxon>
        <taxon>Actinomycetes</taxon>
        <taxon>Propionibacteriales</taxon>
        <taxon>Propionibacteriaceae</taxon>
        <taxon>Microlunatus</taxon>
    </lineage>
</organism>
<feature type="transmembrane region" description="Helical" evidence="2">
    <location>
        <begin position="223"/>
        <end position="244"/>
    </location>
</feature>
<feature type="compositionally biased region" description="Low complexity" evidence="1">
    <location>
        <begin position="1"/>
        <end position="19"/>
    </location>
</feature>
<accession>A0A7Y9IEE8</accession>
<keyword evidence="2" id="KW-0472">Membrane</keyword>
<evidence type="ECO:0008006" key="5">
    <source>
        <dbReference type="Google" id="ProtNLM"/>
    </source>
</evidence>
<proteinExistence type="predicted"/>
<protein>
    <recommendedName>
        <fullName evidence="5">Four helix bundle sensory module for signal transduction</fullName>
    </recommendedName>
</protein>
<dbReference type="EMBL" id="JACCBU010000001">
    <property type="protein sequence ID" value="NYE75217.1"/>
    <property type="molecule type" value="Genomic_DNA"/>
</dbReference>
<keyword evidence="4" id="KW-1185">Reference proteome</keyword>
<feature type="region of interest" description="Disordered" evidence="1">
    <location>
        <begin position="1"/>
        <end position="29"/>
    </location>
</feature>
<evidence type="ECO:0000313" key="4">
    <source>
        <dbReference type="Proteomes" id="UP000569914"/>
    </source>
</evidence>
<keyword evidence="2" id="KW-0812">Transmembrane</keyword>
<evidence type="ECO:0000313" key="3">
    <source>
        <dbReference type="EMBL" id="NYE75217.1"/>
    </source>
</evidence>
<name>A0A7Y9IEE8_9ACTN</name>
<feature type="transmembrane region" description="Helical" evidence="2">
    <location>
        <begin position="59"/>
        <end position="84"/>
    </location>
</feature>
<keyword evidence="2" id="KW-1133">Transmembrane helix</keyword>
<gene>
    <name evidence="3" type="ORF">BKA15_006546</name>
</gene>
<dbReference type="RefSeq" id="WP_179757761.1">
    <property type="nucleotide sequence ID" value="NZ_JACCBU010000001.1"/>
</dbReference>
<evidence type="ECO:0000256" key="2">
    <source>
        <dbReference type="SAM" id="Phobius"/>
    </source>
</evidence>
<comment type="caution">
    <text evidence="3">The sequence shown here is derived from an EMBL/GenBank/DDBJ whole genome shotgun (WGS) entry which is preliminary data.</text>
</comment>
<dbReference type="AlphaFoldDB" id="A0A7Y9IEE8"/>
<reference evidence="3 4" key="1">
    <citation type="submission" date="2020-07" db="EMBL/GenBank/DDBJ databases">
        <title>Sequencing the genomes of 1000 actinobacteria strains.</title>
        <authorList>
            <person name="Klenk H.-P."/>
        </authorList>
    </citation>
    <scope>NUCLEOTIDE SEQUENCE [LARGE SCALE GENOMIC DNA]</scope>
    <source>
        <strain evidence="3 4">DSM 22083</strain>
    </source>
</reference>
<dbReference type="Proteomes" id="UP000569914">
    <property type="component" value="Unassembled WGS sequence"/>
</dbReference>
<feature type="transmembrane region" description="Helical" evidence="2">
    <location>
        <begin position="413"/>
        <end position="433"/>
    </location>
</feature>
<feature type="transmembrane region" description="Helical" evidence="2">
    <location>
        <begin position="251"/>
        <end position="273"/>
    </location>
</feature>
<sequence>MSQSAAGPPAAQSATATAPAPAPAPAGRPAVVVPAGQSAVAVPTSTEQPSLTPRRLRQLMVALVVGALLFGVLGAVGLGLQAYALGKADENTAQLIRVQEIQTNLLTADATATNAFLVGGLEPPAQRETYDNAISTVNRLIVDASDAQPADAEVLQALNTQVNLYTVAIEEARANNRQGFPVGAQYLREASAQLRTDALPILDNLVAANTERADREMAATHPLLFQIAGVMILIGYVLAMIWLARRFKRTINVGVLIAGITLLLSLIIGGIVVSATGSTVNGLRGGDFTNVTAAAEARIEAGDAKSNESLTLIARGSGAAFEKAWQESSAEVANQLQELRVADLTRSWTAYNAVHAEIRKLDDNGSWDEAVAVATGTGANTSNQTFNAFDAALATYISDTAQDTRSGLNGPGVALIIGAGLIFAGGIVAAAFARRGVAVRLREYQ</sequence>